<dbReference type="InterPro" id="IPR036388">
    <property type="entry name" value="WH-like_DNA-bd_sf"/>
</dbReference>
<dbReference type="Gene3D" id="1.10.10.10">
    <property type="entry name" value="Winged helix-like DNA-binding domain superfamily/Winged helix DNA-binding domain"/>
    <property type="match status" value="1"/>
</dbReference>
<feature type="domain" description="HTH rpiR-type" evidence="1">
    <location>
        <begin position="23"/>
        <end position="70"/>
    </location>
</feature>
<proteinExistence type="predicted"/>
<dbReference type="InterPro" id="IPR009057">
    <property type="entry name" value="Homeodomain-like_sf"/>
</dbReference>
<name>A0ABY5P544_9LACT</name>
<organism evidence="2 3">
    <name type="scientific">Fundicoccus culcitae</name>
    <dbReference type="NCBI Taxonomy" id="2969821"/>
    <lineage>
        <taxon>Bacteria</taxon>
        <taxon>Bacillati</taxon>
        <taxon>Bacillota</taxon>
        <taxon>Bacilli</taxon>
        <taxon>Lactobacillales</taxon>
        <taxon>Aerococcaceae</taxon>
        <taxon>Fundicoccus</taxon>
    </lineage>
</organism>
<evidence type="ECO:0000313" key="2">
    <source>
        <dbReference type="EMBL" id="UUX33863.1"/>
    </source>
</evidence>
<dbReference type="Proteomes" id="UP001315967">
    <property type="component" value="Chromosome"/>
</dbReference>
<dbReference type="PANTHER" id="PTHR30514">
    <property type="entry name" value="GLUCOKINASE"/>
    <property type="match status" value="1"/>
</dbReference>
<reference evidence="2 3" key="1">
    <citation type="submission" date="2022-08" db="EMBL/GenBank/DDBJ databases">
        <title>Aerococcaceae sp. nov isolated from spoiled eye mask.</title>
        <authorList>
            <person name="Zhou G."/>
            <person name="Xie X.-B."/>
            <person name="Shi Q.-S."/>
            <person name="Wang Y.-S."/>
            <person name="Wen X."/>
            <person name="Peng H."/>
            <person name="Yang X.-J."/>
            <person name="Tao H.-B."/>
            <person name="Huang X.-M."/>
        </authorList>
    </citation>
    <scope>NUCLEOTIDE SEQUENCE [LARGE SCALE GENOMIC DNA]</scope>
    <source>
        <strain evidence="3">DM20194951</strain>
    </source>
</reference>
<dbReference type="SUPFAM" id="SSF53697">
    <property type="entry name" value="SIS domain"/>
    <property type="match status" value="1"/>
</dbReference>
<sequence length="268" mass="31124">MGILIIRLLTIINTQPLDSTLYHIASIFLQHYDLIELYSIGEMADLAKVSKSTLSKFARQIGFDDYLHLKDNAGFITDRYNNHYNYLTNIVQELDQHNYMDYFQTIKQSIDLLQDTIDIIAIDRLADDLIAYNKVGVFGLIFSESASIDFQYKLAYNRKFVFTFQDLDKQEAFIRQANEDTLIIVFSNSGNFVRHQQVTEGKPTKNFFSKMKAKLFVITSDPTVLDLPHVDDAIIYPTSKGIQTHFILYQIIMDLIISRYRIKLMKTK</sequence>
<evidence type="ECO:0000313" key="3">
    <source>
        <dbReference type="Proteomes" id="UP001315967"/>
    </source>
</evidence>
<dbReference type="EMBL" id="CP102453">
    <property type="protein sequence ID" value="UUX33863.1"/>
    <property type="molecule type" value="Genomic_DNA"/>
</dbReference>
<dbReference type="PANTHER" id="PTHR30514:SF1">
    <property type="entry name" value="HTH-TYPE TRANSCRIPTIONAL REGULATOR HEXR-RELATED"/>
    <property type="match status" value="1"/>
</dbReference>
<accession>A0ABY5P544</accession>
<evidence type="ECO:0000259" key="1">
    <source>
        <dbReference type="Pfam" id="PF01418"/>
    </source>
</evidence>
<keyword evidence="3" id="KW-1185">Reference proteome</keyword>
<dbReference type="InterPro" id="IPR000281">
    <property type="entry name" value="HTH_RpiR"/>
</dbReference>
<gene>
    <name evidence="2" type="ORF">NRE15_13410</name>
</gene>
<dbReference type="InterPro" id="IPR046348">
    <property type="entry name" value="SIS_dom_sf"/>
</dbReference>
<protein>
    <submittedName>
        <fullName evidence="2">MurR/RpiR family transcriptional regulator</fullName>
    </submittedName>
</protein>
<dbReference type="RefSeq" id="WP_313793366.1">
    <property type="nucleotide sequence ID" value="NZ_CP102453.1"/>
</dbReference>
<dbReference type="InterPro" id="IPR047640">
    <property type="entry name" value="RpiR-like"/>
</dbReference>
<dbReference type="Gene3D" id="3.40.50.10490">
    <property type="entry name" value="Glucose-6-phosphate isomerase like protein, domain 1"/>
    <property type="match status" value="1"/>
</dbReference>
<dbReference type="SUPFAM" id="SSF46689">
    <property type="entry name" value="Homeodomain-like"/>
    <property type="match status" value="1"/>
</dbReference>
<dbReference type="Pfam" id="PF01418">
    <property type="entry name" value="HTH_6"/>
    <property type="match status" value="1"/>
</dbReference>